<evidence type="ECO:0000313" key="8">
    <source>
        <dbReference type="Proteomes" id="UP000813824"/>
    </source>
</evidence>
<dbReference type="OrthoDB" id="8062037at2759"/>
<dbReference type="GO" id="GO:0016567">
    <property type="term" value="P:protein ubiquitination"/>
    <property type="evidence" value="ECO:0007669"/>
    <property type="project" value="TreeGrafter"/>
</dbReference>
<evidence type="ECO:0000256" key="4">
    <source>
        <dbReference type="PROSITE-ProRule" id="PRU00175"/>
    </source>
</evidence>
<feature type="compositionally biased region" description="Polar residues" evidence="5">
    <location>
        <begin position="30"/>
        <end position="40"/>
    </location>
</feature>
<dbReference type="PROSITE" id="PS50089">
    <property type="entry name" value="ZF_RING_2"/>
    <property type="match status" value="1"/>
</dbReference>
<proteinExistence type="predicted"/>
<sequence length="569" mass="63456">MPPPAQARRSRRSRPAAAAGNDDEEDGMQSDGSMPSLQTVSDSSEDDYLSDDSDFYESEDDDQVAFGEDNSDGIPRLIPANEGPQPIRSPQPRPQPATTAPQDHVHIPDQFYMYEDSEDEDAEVGESIPPVPGNVGASLLGTLVALDRMNRHSPFHNMQPLLRSLMANSPPIHLFHHATAHPDRPDKDLQRAETIIEALEKVPKELIGRYEKLRAGNGQDDCDGCPICRESLLEDSSFSDPDESALTFLVELPFRDIPDTTIVAFPCPGKHLFHDTCLSPWLSRKTTCPSCRFDVDPHSLTLRPDPSRPSQHSQVRPRWAPPQSQSFLAWLEDEEFKALNPTQKPLPSFPASSPAPSSSRTATPTSSLHSPSLQRMAEVLDDDGDESWTTDDEAVPSHPQAHPPSAALRSEETGRRPVLGNLDDPSHVAERRRFLRSLLDPNNPLQLFMGDEESDFPTLIPQREPHWVMDEYEGDDADEGPPPLMDNDITLLNRGRHASNEDRLEEEDDELPLLVGEPERPARATNPYDDYLPPWFTPNPQFNPQFNPALSFARLNELARAFATRRSDG</sequence>
<accession>A0A8K0UHM3</accession>
<feature type="compositionally biased region" description="Low complexity" evidence="5">
    <location>
        <begin position="396"/>
        <end position="407"/>
    </location>
</feature>
<evidence type="ECO:0000256" key="3">
    <source>
        <dbReference type="ARBA" id="ARBA00022833"/>
    </source>
</evidence>
<feature type="region of interest" description="Disordered" evidence="5">
    <location>
        <begin position="1"/>
        <end position="103"/>
    </location>
</feature>
<keyword evidence="1" id="KW-0479">Metal-binding</keyword>
<evidence type="ECO:0000259" key="6">
    <source>
        <dbReference type="PROSITE" id="PS50089"/>
    </source>
</evidence>
<dbReference type="AlphaFoldDB" id="A0A8K0UHM3"/>
<feature type="compositionally biased region" description="Acidic residues" evidence="5">
    <location>
        <begin position="43"/>
        <end position="63"/>
    </location>
</feature>
<feature type="compositionally biased region" description="Low complexity" evidence="5">
    <location>
        <begin position="345"/>
        <end position="367"/>
    </location>
</feature>
<keyword evidence="3" id="KW-0862">Zinc</keyword>
<feature type="region of interest" description="Disordered" evidence="5">
    <location>
        <begin position="299"/>
        <end position="320"/>
    </location>
</feature>
<evidence type="ECO:0000256" key="5">
    <source>
        <dbReference type="SAM" id="MobiDB-lite"/>
    </source>
</evidence>
<name>A0A8K0UHM3_9AGAR</name>
<feature type="region of interest" description="Disordered" evidence="5">
    <location>
        <begin position="499"/>
        <end position="536"/>
    </location>
</feature>
<comment type="caution">
    <text evidence="7">The sequence shown here is derived from an EMBL/GenBank/DDBJ whole genome shotgun (WGS) entry which is preliminary data.</text>
</comment>
<reference evidence="7" key="1">
    <citation type="journal article" date="2021" name="New Phytol.">
        <title>Evolutionary innovations through gain and loss of genes in the ectomycorrhizal Boletales.</title>
        <authorList>
            <person name="Wu G."/>
            <person name="Miyauchi S."/>
            <person name="Morin E."/>
            <person name="Kuo A."/>
            <person name="Drula E."/>
            <person name="Varga T."/>
            <person name="Kohler A."/>
            <person name="Feng B."/>
            <person name="Cao Y."/>
            <person name="Lipzen A."/>
            <person name="Daum C."/>
            <person name="Hundley H."/>
            <person name="Pangilinan J."/>
            <person name="Johnson J."/>
            <person name="Barry K."/>
            <person name="LaButti K."/>
            <person name="Ng V."/>
            <person name="Ahrendt S."/>
            <person name="Min B."/>
            <person name="Choi I.G."/>
            <person name="Park H."/>
            <person name="Plett J.M."/>
            <person name="Magnuson J."/>
            <person name="Spatafora J.W."/>
            <person name="Nagy L.G."/>
            <person name="Henrissat B."/>
            <person name="Grigoriev I.V."/>
            <person name="Yang Z.L."/>
            <person name="Xu J."/>
            <person name="Martin F.M."/>
        </authorList>
    </citation>
    <scope>NUCLEOTIDE SEQUENCE</scope>
    <source>
        <strain evidence="7">KKN 215</strain>
    </source>
</reference>
<keyword evidence="2 4" id="KW-0863">Zinc-finger</keyword>
<protein>
    <recommendedName>
        <fullName evidence="6">RING-type domain-containing protein</fullName>
    </recommendedName>
</protein>
<dbReference type="InterPro" id="IPR013083">
    <property type="entry name" value="Znf_RING/FYVE/PHD"/>
</dbReference>
<dbReference type="Gene3D" id="3.30.40.10">
    <property type="entry name" value="Zinc/RING finger domain, C3HC4 (zinc finger)"/>
    <property type="match status" value="1"/>
</dbReference>
<dbReference type="EMBL" id="JAEVFJ010000037">
    <property type="protein sequence ID" value="KAH8091027.1"/>
    <property type="molecule type" value="Genomic_DNA"/>
</dbReference>
<dbReference type="PANTHER" id="PTHR15710:SF194">
    <property type="entry name" value="RING_U-BOX SUPERFAMILY PROTEIN"/>
    <property type="match status" value="1"/>
</dbReference>
<evidence type="ECO:0000256" key="2">
    <source>
        <dbReference type="ARBA" id="ARBA00022771"/>
    </source>
</evidence>
<evidence type="ECO:0000256" key="1">
    <source>
        <dbReference type="ARBA" id="ARBA00022723"/>
    </source>
</evidence>
<dbReference type="GO" id="GO:0008270">
    <property type="term" value="F:zinc ion binding"/>
    <property type="evidence" value="ECO:0007669"/>
    <property type="project" value="UniProtKB-KW"/>
</dbReference>
<dbReference type="GO" id="GO:0061630">
    <property type="term" value="F:ubiquitin protein ligase activity"/>
    <property type="evidence" value="ECO:0007669"/>
    <property type="project" value="TreeGrafter"/>
</dbReference>
<gene>
    <name evidence="7" type="ORF">BXZ70DRAFT_490642</name>
</gene>
<keyword evidence="8" id="KW-1185">Reference proteome</keyword>
<feature type="domain" description="RING-type" evidence="6">
    <location>
        <begin position="225"/>
        <end position="292"/>
    </location>
</feature>
<dbReference type="Proteomes" id="UP000813824">
    <property type="component" value="Unassembled WGS sequence"/>
</dbReference>
<dbReference type="GO" id="GO:0005737">
    <property type="term" value="C:cytoplasm"/>
    <property type="evidence" value="ECO:0007669"/>
    <property type="project" value="TreeGrafter"/>
</dbReference>
<feature type="compositionally biased region" description="Acidic residues" evidence="5">
    <location>
        <begin position="379"/>
        <end position="394"/>
    </location>
</feature>
<dbReference type="InterPro" id="IPR001841">
    <property type="entry name" value="Znf_RING"/>
</dbReference>
<dbReference type="SUPFAM" id="SSF57850">
    <property type="entry name" value="RING/U-box"/>
    <property type="match status" value="1"/>
</dbReference>
<dbReference type="PANTHER" id="PTHR15710">
    <property type="entry name" value="E3 UBIQUITIN-PROTEIN LIGASE PRAJA"/>
    <property type="match status" value="1"/>
</dbReference>
<dbReference type="Pfam" id="PF13639">
    <property type="entry name" value="zf-RING_2"/>
    <property type="match status" value="1"/>
</dbReference>
<organism evidence="7 8">
    <name type="scientific">Cristinia sonorae</name>
    <dbReference type="NCBI Taxonomy" id="1940300"/>
    <lineage>
        <taxon>Eukaryota</taxon>
        <taxon>Fungi</taxon>
        <taxon>Dikarya</taxon>
        <taxon>Basidiomycota</taxon>
        <taxon>Agaricomycotina</taxon>
        <taxon>Agaricomycetes</taxon>
        <taxon>Agaricomycetidae</taxon>
        <taxon>Agaricales</taxon>
        <taxon>Pleurotineae</taxon>
        <taxon>Stephanosporaceae</taxon>
        <taxon>Cristinia</taxon>
    </lineage>
</organism>
<evidence type="ECO:0000313" key="7">
    <source>
        <dbReference type="EMBL" id="KAH8091027.1"/>
    </source>
</evidence>
<feature type="region of interest" description="Disordered" evidence="5">
    <location>
        <begin position="341"/>
        <end position="424"/>
    </location>
</feature>